<evidence type="ECO:0000313" key="2">
    <source>
        <dbReference type="Proteomes" id="UP000683000"/>
    </source>
</evidence>
<accession>A0A8I2YFC2</accession>
<evidence type="ECO:0000313" key="1">
    <source>
        <dbReference type="EMBL" id="KAG6371049.1"/>
    </source>
</evidence>
<protein>
    <submittedName>
        <fullName evidence="1">Uncharacterized protein</fullName>
    </submittedName>
</protein>
<dbReference type="EMBL" id="JAGFBS010000040">
    <property type="protein sequence ID" value="KAG6371049.1"/>
    <property type="molecule type" value="Genomic_DNA"/>
</dbReference>
<proteinExistence type="predicted"/>
<dbReference type="AlphaFoldDB" id="A0A8I2YFC2"/>
<comment type="caution">
    <text evidence="1">The sequence shown here is derived from an EMBL/GenBank/DDBJ whole genome shotgun (WGS) entry which is preliminary data.</text>
</comment>
<dbReference type="Proteomes" id="UP000683000">
    <property type="component" value="Unassembled WGS sequence"/>
</dbReference>
<reference evidence="1" key="1">
    <citation type="submission" date="2021-03" db="EMBL/GenBank/DDBJ databases">
        <title>Evolutionary innovations through gain and loss of genes in the ectomycorrhizal Boletales.</title>
        <authorList>
            <person name="Wu G."/>
            <person name="Miyauchi S."/>
            <person name="Morin E."/>
            <person name="Yang Z.-L."/>
            <person name="Xu J."/>
            <person name="Martin F.M."/>
        </authorList>
    </citation>
    <scope>NUCLEOTIDE SEQUENCE</scope>
    <source>
        <strain evidence="1">BR01</strain>
    </source>
</reference>
<gene>
    <name evidence="1" type="ORF">JVT61DRAFT_10586</name>
</gene>
<organism evidence="1 2">
    <name type="scientific">Boletus reticuloceps</name>
    <dbReference type="NCBI Taxonomy" id="495285"/>
    <lineage>
        <taxon>Eukaryota</taxon>
        <taxon>Fungi</taxon>
        <taxon>Dikarya</taxon>
        <taxon>Basidiomycota</taxon>
        <taxon>Agaricomycotina</taxon>
        <taxon>Agaricomycetes</taxon>
        <taxon>Agaricomycetidae</taxon>
        <taxon>Boletales</taxon>
        <taxon>Boletineae</taxon>
        <taxon>Boletaceae</taxon>
        <taxon>Boletoideae</taxon>
        <taxon>Boletus</taxon>
    </lineage>
</organism>
<name>A0A8I2YFC2_9AGAM</name>
<keyword evidence="2" id="KW-1185">Reference proteome</keyword>
<sequence length="250" mass="27973">MVYTDTVSRLRILCVPYLLNSLVQPKLYVDKVGNVFHSGGEGFRPLLVRRRSDCPRGDSDHMTVVADATQERNAIRMAPQSQTRNGRIILMAQRCTSGCKGRVEGVLVDSIGLIHRKYPVFESTAVLCRLALRCGIDWFGESIYGAQAVRRYSRSSTDDTAKEFMINKFLLRPPQQHRDPMMITHLQGVVCPNLESADAGVCEAEVQENATARDVHFTVKSNASTCHFAVPRNNDPLYSPRMPTTQVFIA</sequence>